<dbReference type="Gene3D" id="1.20.1600.10">
    <property type="entry name" value="Outer membrane efflux proteins (OEP)"/>
    <property type="match status" value="1"/>
</dbReference>
<dbReference type="InterPro" id="IPR010131">
    <property type="entry name" value="MdtP/NodT-like"/>
</dbReference>
<comment type="function">
    <text evidence="2">CyaE is necessary for transport of calmodulin-sensitive adenylate cyclase-hemolysin (cyclolysin).</text>
</comment>
<evidence type="ECO:0000313" key="4">
    <source>
        <dbReference type="Proteomes" id="UP000244940"/>
    </source>
</evidence>
<sequence length="512" mass="53668">MNARPTFRPISPLRKPAITPSCIGAAMPRPNALPLLVLLAACANLDSAALAPADPSAPLAGMSGFTLPADVRVPGGTASRAPVPGQRYDLITLIDIAQTNNPLTRAAWLRARQAALAVGMVEAAYLPRLSAEILAGRHASDSAGVSDPLGVLPGGDVRAGTGVNAAVLSVQWLLFDFGRRAALREGAQELSFAGNVNFVAAHQTLIHDVTQAFYDLQAAAQREDIQRRRLAAADEIASMARARRGQQLATVTELAQAEQVLAQARFDLTRARSETSAASVRLATLCGLSPRQPIRVDLSSTLRLPPRPPEAVDAFLDDALQRRPDLQAAFARARASEANVRAVEASFRPRIVASATLGRRMLTGSLDTGAGSLGGERSQQVAGLYLGVSIPIWDGNARQLQLAEAQAGHEAALAEAENLRAMAEGEIIAAYEALRASLAANAAAGEMVSTAQTTYDAARSMSERGLATVGEVDTALRMLYDAQLARVEAQRTARSSAALLAYASGQIAGGAD</sequence>
<keyword evidence="2" id="KW-0998">Cell outer membrane</keyword>
<organism evidence="3 4">
    <name type="scientific">Pararhodobacter marinus</name>
    <dbReference type="NCBI Taxonomy" id="2184063"/>
    <lineage>
        <taxon>Bacteria</taxon>
        <taxon>Pseudomonadati</taxon>
        <taxon>Pseudomonadota</taxon>
        <taxon>Alphaproteobacteria</taxon>
        <taxon>Rhodobacterales</taxon>
        <taxon>Paracoccaceae</taxon>
        <taxon>Pararhodobacter</taxon>
    </lineage>
</organism>
<comment type="similarity">
    <text evidence="1 2">Belongs to the outer membrane factor (OMF) (TC 1.B.17) family.</text>
</comment>
<dbReference type="InterPro" id="IPR028351">
    <property type="entry name" value="CyaE"/>
</dbReference>
<dbReference type="InterPro" id="IPR003423">
    <property type="entry name" value="OMP_efflux"/>
</dbReference>
<dbReference type="PANTHER" id="PTHR30203">
    <property type="entry name" value="OUTER MEMBRANE CATION EFFLUX PROTEIN"/>
    <property type="match status" value="1"/>
</dbReference>
<dbReference type="Proteomes" id="UP000244940">
    <property type="component" value="Unassembled WGS sequence"/>
</dbReference>
<gene>
    <name evidence="3" type="ORF">C4N9_11320</name>
</gene>
<reference evidence="3 4" key="1">
    <citation type="submission" date="2018-05" db="EMBL/GenBank/DDBJ databases">
        <title>Pararhodobacter marina sp. nov., isolated from deep-sea water of the Indian Ocean.</title>
        <authorList>
            <person name="Lai Q.Sr."/>
            <person name="Liu X."/>
            <person name="Shao Z."/>
        </authorList>
    </citation>
    <scope>NUCLEOTIDE SEQUENCE [LARGE SCALE GENOMIC DNA]</scope>
    <source>
        <strain evidence="3 4">CIC4N-9</strain>
    </source>
</reference>
<dbReference type="Pfam" id="PF02321">
    <property type="entry name" value="OEP"/>
    <property type="match status" value="2"/>
</dbReference>
<protein>
    <recommendedName>
        <fullName evidence="2">Protein CyaE</fullName>
    </recommendedName>
</protein>
<dbReference type="EMBL" id="QEYD01000006">
    <property type="protein sequence ID" value="PWE28572.1"/>
    <property type="molecule type" value="Genomic_DNA"/>
</dbReference>
<name>A0A2U2C9P0_9RHOB</name>
<keyword evidence="2" id="KW-0354">Hemolysis</keyword>
<keyword evidence="2" id="KW-0813">Transport</keyword>
<dbReference type="GO" id="GO:0009279">
    <property type="term" value="C:cell outer membrane"/>
    <property type="evidence" value="ECO:0007669"/>
    <property type="project" value="UniProtKB-SubCell"/>
</dbReference>
<keyword evidence="2" id="KW-0204">Cytolysis</keyword>
<dbReference type="GO" id="GO:0015562">
    <property type="term" value="F:efflux transmembrane transporter activity"/>
    <property type="evidence" value="ECO:0007669"/>
    <property type="project" value="InterPro"/>
</dbReference>
<evidence type="ECO:0000256" key="1">
    <source>
        <dbReference type="ARBA" id="ARBA00007613"/>
    </source>
</evidence>
<proteinExistence type="inferred from homology"/>
<dbReference type="PIRSF" id="PIRSF001892">
    <property type="entry name" value="CyaE"/>
    <property type="match status" value="1"/>
</dbReference>
<accession>A0A2U2C9P0</accession>
<dbReference type="GO" id="GO:0031640">
    <property type="term" value="P:killing of cells of another organism"/>
    <property type="evidence" value="ECO:0007669"/>
    <property type="project" value="UniProtKB-KW"/>
</dbReference>
<dbReference type="OrthoDB" id="5296315at2"/>
<keyword evidence="2" id="KW-0472">Membrane</keyword>
<dbReference type="SUPFAM" id="SSF56954">
    <property type="entry name" value="Outer membrane efflux proteins (OEP)"/>
    <property type="match status" value="1"/>
</dbReference>
<evidence type="ECO:0000313" key="3">
    <source>
        <dbReference type="EMBL" id="PWE28572.1"/>
    </source>
</evidence>
<dbReference type="PANTHER" id="PTHR30203:SF29">
    <property type="entry name" value="PROTEIN CYAE"/>
    <property type="match status" value="1"/>
</dbReference>
<dbReference type="AlphaFoldDB" id="A0A2U2C9P0"/>
<comment type="caution">
    <text evidence="3">The sequence shown here is derived from an EMBL/GenBank/DDBJ whole genome shotgun (WGS) entry which is preliminary data.</text>
</comment>
<evidence type="ECO:0000256" key="2">
    <source>
        <dbReference type="PIRNR" id="PIRNR001892"/>
    </source>
</evidence>
<keyword evidence="4" id="KW-1185">Reference proteome</keyword>
<comment type="subcellular location">
    <subcellularLocation>
        <location evidence="2">Cell outer membrane</location>
        <topology evidence="2">Peripheral membrane protein</topology>
    </subcellularLocation>
</comment>